<dbReference type="PANTHER" id="PTHR34217:SF1">
    <property type="entry name" value="CARBOXYPEPTIDASE 1"/>
    <property type="match status" value="1"/>
</dbReference>
<keyword evidence="1" id="KW-0378">Hydrolase</keyword>
<comment type="caution">
    <text evidence="4">The sequence shown here is derived from an EMBL/GenBank/DDBJ whole genome shotgun (WGS) entry which is preliminary data.</text>
</comment>
<keyword evidence="2" id="KW-0862">Zinc</keyword>
<evidence type="ECO:0000256" key="2">
    <source>
        <dbReference type="PIRSR" id="PIRSR006615-1"/>
    </source>
</evidence>
<evidence type="ECO:0000313" key="4">
    <source>
        <dbReference type="EMBL" id="OQP64674.1"/>
    </source>
</evidence>
<evidence type="ECO:0000256" key="3">
    <source>
        <dbReference type="PIRSR" id="PIRSR006615-2"/>
    </source>
</evidence>
<dbReference type="AlphaFoldDB" id="A0A1V9G290"/>
<keyword evidence="5" id="KW-1185">Reference proteome</keyword>
<dbReference type="EC" id="3.4.17.19" evidence="1"/>
<dbReference type="SUPFAM" id="SSF55486">
    <property type="entry name" value="Metalloproteases ('zincins'), catalytic domain"/>
    <property type="match status" value="1"/>
</dbReference>
<dbReference type="PIRSF" id="PIRSF006615">
    <property type="entry name" value="Zn_crbxpep_Taq"/>
    <property type="match status" value="1"/>
</dbReference>
<reference evidence="4 5" key="1">
    <citation type="submission" date="2016-03" db="EMBL/GenBank/DDBJ databases">
        <title>Niastella vici sp. nov., isolated from farmland soil.</title>
        <authorList>
            <person name="Chen L."/>
            <person name="Wang D."/>
            <person name="Yang S."/>
            <person name="Wang G."/>
        </authorList>
    </citation>
    <scope>NUCLEOTIDE SEQUENCE [LARGE SCALE GENOMIC DNA]</scope>
    <source>
        <strain evidence="4 5">DJ57</strain>
    </source>
</reference>
<dbReference type="STRING" id="1703345.A3860_18100"/>
<feature type="binding site" evidence="2">
    <location>
        <position position="270"/>
    </location>
    <ligand>
        <name>Zn(2+)</name>
        <dbReference type="ChEBI" id="CHEBI:29105"/>
        <note>catalytic</note>
    </ligand>
</feature>
<dbReference type="Proteomes" id="UP000192796">
    <property type="component" value="Unassembled WGS sequence"/>
</dbReference>
<dbReference type="InterPro" id="IPR001333">
    <property type="entry name" value="Peptidase_M32_Taq"/>
</dbReference>
<dbReference type="OrthoDB" id="9772308at2"/>
<evidence type="ECO:0000313" key="5">
    <source>
        <dbReference type="Proteomes" id="UP000192796"/>
    </source>
</evidence>
<protein>
    <recommendedName>
        <fullName evidence="1">Metal-dependent carboxypeptidase</fullName>
        <ecNumber evidence="1">3.4.17.19</ecNumber>
    </recommendedName>
</protein>
<comment type="similarity">
    <text evidence="1">Belongs to the peptidase M32 family.</text>
</comment>
<dbReference type="Pfam" id="PF02074">
    <property type="entry name" value="Peptidase_M32"/>
    <property type="match status" value="1"/>
</dbReference>
<comment type="cofactor">
    <cofactor evidence="2">
        <name>Zn(2+)</name>
        <dbReference type="ChEBI" id="CHEBI:29105"/>
    </cofactor>
    <text evidence="2">Binds 1 zinc ion per subunit.</text>
</comment>
<dbReference type="PRINTS" id="PR00998">
    <property type="entry name" value="CRBOXYPTASET"/>
</dbReference>
<dbReference type="CDD" id="cd06460">
    <property type="entry name" value="M32_Taq"/>
    <property type="match status" value="1"/>
</dbReference>
<accession>A0A1V9G290</accession>
<dbReference type="GO" id="GO:0006508">
    <property type="term" value="P:proteolysis"/>
    <property type="evidence" value="ECO:0007669"/>
    <property type="project" value="UniProtKB-UniRule"/>
</dbReference>
<dbReference type="PROSITE" id="PS52034">
    <property type="entry name" value="PEPTIDASE_M32"/>
    <property type="match status" value="1"/>
</dbReference>
<keyword evidence="1 4" id="KW-0121">Carboxypeptidase</keyword>
<dbReference type="Gene3D" id="1.10.1370.30">
    <property type="match status" value="1"/>
</dbReference>
<gene>
    <name evidence="4" type="ORF">A3860_18100</name>
</gene>
<sequence>MTNTATRSLYDEYIKGMQTIADLRYAAAVLQWDQETYLPPKGAPVRGQQIATLSEIAHKYFTDEKLGGQLQDLLAGDNLLANEKRNVELSWQDYSKQKKFPSSFVRTLAEAVNQSFHSWMEARKANDFSVFAKSLTRLIELKKQEADMLGYEQHPYNALLDDHDKGATVQLLDGVFSAIQQPLKDLLGKIADQQPADDSFLQQHFPKDKQWQFGLQVVKELGYDMEAGRQDISEHPFTTNFNSQDVRITTRIDENDLSNMVWSCIHEAGHALYEQGLPPGEYGLPLGEPASYTIHESQSRLWENHVGRSRAFCERWLPVLQEYFPQQLGKVSVEQFYKGINKVQPSLIRTEADELTYHFHIMIRYELEKLLIGGSMTVQDIPGYWNEQYRKLMGVQVPGDRQGCLQDVHWSHGSFGYFPTYSLGSFYAAQFYAFANQAIPDLNGQIKQGNTAPLLQWLRTAVHQKGRRFTSEELCKDICGETLNIEYFTGYLLDKYKDIYKF</sequence>
<name>A0A1V9G290_9BACT</name>
<dbReference type="GO" id="GO:0046872">
    <property type="term" value="F:metal ion binding"/>
    <property type="evidence" value="ECO:0007669"/>
    <property type="project" value="UniProtKB-KW"/>
</dbReference>
<dbReference type="EMBL" id="LVYD01000041">
    <property type="protein sequence ID" value="OQP64674.1"/>
    <property type="molecule type" value="Genomic_DNA"/>
</dbReference>
<comment type="function">
    <text evidence="1">Broad specificity carboxypetidase that releases amino acids sequentially from the C-terminus, including neutral, aromatic, polar and basic residues.</text>
</comment>
<evidence type="ECO:0000256" key="1">
    <source>
        <dbReference type="PIRNR" id="PIRNR006615"/>
    </source>
</evidence>
<feature type="binding site" evidence="2">
    <location>
        <position position="266"/>
    </location>
    <ligand>
        <name>Zn(2+)</name>
        <dbReference type="ChEBI" id="CHEBI:29105"/>
        <note>catalytic</note>
    </ligand>
</feature>
<organism evidence="4 5">
    <name type="scientific">Niastella vici</name>
    <dbReference type="NCBI Taxonomy" id="1703345"/>
    <lineage>
        <taxon>Bacteria</taxon>
        <taxon>Pseudomonadati</taxon>
        <taxon>Bacteroidota</taxon>
        <taxon>Chitinophagia</taxon>
        <taxon>Chitinophagales</taxon>
        <taxon>Chitinophagaceae</taxon>
        <taxon>Niastella</taxon>
    </lineage>
</organism>
<proteinExistence type="inferred from homology"/>
<feature type="binding site" evidence="2">
    <location>
        <position position="296"/>
    </location>
    <ligand>
        <name>Zn(2+)</name>
        <dbReference type="ChEBI" id="CHEBI:29105"/>
        <note>catalytic</note>
    </ligand>
</feature>
<keyword evidence="1" id="KW-0645">Protease</keyword>
<feature type="active site" description="Proton donor/acceptor" evidence="3">
    <location>
        <position position="267"/>
    </location>
</feature>
<dbReference type="RefSeq" id="WP_081146487.1">
    <property type="nucleotide sequence ID" value="NZ_LVYD01000041.1"/>
</dbReference>
<dbReference type="PANTHER" id="PTHR34217">
    <property type="entry name" value="METAL-DEPENDENT CARBOXYPEPTIDASE"/>
    <property type="match status" value="1"/>
</dbReference>
<keyword evidence="1" id="KW-0482">Metalloprotease</keyword>
<keyword evidence="1 2" id="KW-0479">Metal-binding</keyword>
<dbReference type="GO" id="GO:0004181">
    <property type="term" value="F:metallocarboxypeptidase activity"/>
    <property type="evidence" value="ECO:0007669"/>
    <property type="project" value="UniProtKB-UniRule"/>
</dbReference>
<comment type="catalytic activity">
    <reaction evidence="1">
        <text>Release of a C-terminal amino acid with broad specificity, except for -Pro.</text>
        <dbReference type="EC" id="3.4.17.19"/>
    </reaction>
</comment>